<accession>A0A0F9P6A9</accession>
<sequence length="227" mass="25669">MAIALSNNSLTNLYTVIQYYGADAITPIDLPLATMSGSWLSAINQASEVFHNDVGFPLFSGSLQNERFEGDDASEHYVEFAVEGFSDVYIYDIFYLEGPATTDLVNVTSGSAAYKWQYEADTGLIRFTDGNRFHSHSRDIDNWWIRYHYGLTGPVLAGSAEGKPIPVTTVPEDIQYAVTQEAWRIDQLRRHQGFVSATNEAGISKTYDLNFQSKEYKDTVEKYRRWV</sequence>
<gene>
    <name evidence="1" type="ORF">LCGC14_0940660</name>
</gene>
<organism evidence="1">
    <name type="scientific">marine sediment metagenome</name>
    <dbReference type="NCBI Taxonomy" id="412755"/>
    <lineage>
        <taxon>unclassified sequences</taxon>
        <taxon>metagenomes</taxon>
        <taxon>ecological metagenomes</taxon>
    </lineage>
</organism>
<dbReference type="EMBL" id="LAZR01003288">
    <property type="protein sequence ID" value="KKN19937.1"/>
    <property type="molecule type" value="Genomic_DNA"/>
</dbReference>
<proteinExistence type="predicted"/>
<comment type="caution">
    <text evidence="1">The sequence shown here is derived from an EMBL/GenBank/DDBJ whole genome shotgun (WGS) entry which is preliminary data.</text>
</comment>
<name>A0A0F9P6A9_9ZZZZ</name>
<protein>
    <submittedName>
        <fullName evidence="1">Uncharacterized protein</fullName>
    </submittedName>
</protein>
<evidence type="ECO:0000313" key="1">
    <source>
        <dbReference type="EMBL" id="KKN19937.1"/>
    </source>
</evidence>
<reference evidence="1" key="1">
    <citation type="journal article" date="2015" name="Nature">
        <title>Complex archaea that bridge the gap between prokaryotes and eukaryotes.</title>
        <authorList>
            <person name="Spang A."/>
            <person name="Saw J.H."/>
            <person name="Jorgensen S.L."/>
            <person name="Zaremba-Niedzwiedzka K."/>
            <person name="Martijn J."/>
            <person name="Lind A.E."/>
            <person name="van Eijk R."/>
            <person name="Schleper C."/>
            <person name="Guy L."/>
            <person name="Ettema T.J."/>
        </authorList>
    </citation>
    <scope>NUCLEOTIDE SEQUENCE</scope>
</reference>
<dbReference type="AlphaFoldDB" id="A0A0F9P6A9"/>